<dbReference type="Gene3D" id="3.30.830.10">
    <property type="entry name" value="Metalloenzyme, LuxS/M16 peptidase-like"/>
    <property type="match status" value="2"/>
</dbReference>
<dbReference type="EMBL" id="VSSQ01000033">
    <property type="protein sequence ID" value="MPL66727.1"/>
    <property type="molecule type" value="Genomic_DNA"/>
</dbReference>
<evidence type="ECO:0000313" key="3">
    <source>
        <dbReference type="EMBL" id="MPL66727.1"/>
    </source>
</evidence>
<dbReference type="GO" id="GO:0006508">
    <property type="term" value="P:proteolysis"/>
    <property type="evidence" value="ECO:0007669"/>
    <property type="project" value="UniProtKB-KW"/>
</dbReference>
<dbReference type="InterPro" id="IPR007863">
    <property type="entry name" value="Peptidase_M16_C"/>
</dbReference>
<keyword evidence="3" id="KW-0378">Hydrolase</keyword>
<dbReference type="SUPFAM" id="SSF63411">
    <property type="entry name" value="LuxS/MPP-like metallohydrolase"/>
    <property type="match status" value="2"/>
</dbReference>
<dbReference type="InterPro" id="IPR011249">
    <property type="entry name" value="Metalloenz_LuxS/M16"/>
</dbReference>
<comment type="caution">
    <text evidence="3">The sequence shown here is derived from an EMBL/GenBank/DDBJ whole genome shotgun (WGS) entry which is preliminary data.</text>
</comment>
<feature type="domain" description="Peptidase M16 C-terminal" evidence="2">
    <location>
        <begin position="177"/>
        <end position="351"/>
    </location>
</feature>
<dbReference type="GO" id="GO:0008233">
    <property type="term" value="F:peptidase activity"/>
    <property type="evidence" value="ECO:0007669"/>
    <property type="project" value="UniProtKB-KW"/>
</dbReference>
<dbReference type="AlphaFoldDB" id="A0A644TJY7"/>
<proteinExistence type="predicted"/>
<dbReference type="PANTHER" id="PTHR11851:SF224">
    <property type="entry name" value="PROCESSING PROTEASE"/>
    <property type="match status" value="1"/>
</dbReference>
<protein>
    <submittedName>
        <fullName evidence="3">Putative zinc protease</fullName>
        <ecNumber evidence="3">3.4.24.-</ecNumber>
    </submittedName>
</protein>
<name>A0A644TJY7_9ZZZZ</name>
<dbReference type="GO" id="GO:0046872">
    <property type="term" value="F:metal ion binding"/>
    <property type="evidence" value="ECO:0007669"/>
    <property type="project" value="InterPro"/>
</dbReference>
<dbReference type="PANTHER" id="PTHR11851">
    <property type="entry name" value="METALLOPROTEASE"/>
    <property type="match status" value="1"/>
</dbReference>
<sequence length="424" mass="49031">MKNNFNFTLPSLEAKKYVLDNGLKVYAFENDSMDLVRLEFYFENGGVMNQTQIYSSVAANSLVSEGSTKHSAIEIANIIDFYGAFIEKTVDKETSSVCFYFLNKHQENLIPCFEEIIKDPAFSQTELDTYLQRLRKQFLINQQKTDHLAKNNFYEMVFGKEHPFGQIGTLEDFDLLERKHLVDFYNSFYSSNKCSVLLSGNVDDKLISLLNKHFGKNDWKDRGDIKEKSLVFGANEKLIKTIDLPSAVQASIRIGFKTISVRHEDYMNLTVLNCLLGGYFGSRLMSNIREDKGYTYGISSILYSFKDIGVFLIGADVKQENCQDAIDEIYVEIEKLQKELVDDEELQRVKNYMMGNVLRSLDGSFELAENFRPLLKFDFEKDYYEKYLRVITQVSKEDIQRLAQKYLDINQMIELRVGNATIIK</sequence>
<evidence type="ECO:0000256" key="1">
    <source>
        <dbReference type="SAM" id="Coils"/>
    </source>
</evidence>
<reference evidence="3" key="1">
    <citation type="submission" date="2019-08" db="EMBL/GenBank/DDBJ databases">
        <authorList>
            <person name="Kucharzyk K."/>
            <person name="Murdoch R.W."/>
            <person name="Higgins S."/>
            <person name="Loffler F."/>
        </authorList>
    </citation>
    <scope>NUCLEOTIDE SEQUENCE</scope>
</reference>
<keyword evidence="3" id="KW-0645">Protease</keyword>
<evidence type="ECO:0000259" key="2">
    <source>
        <dbReference type="Pfam" id="PF05193"/>
    </source>
</evidence>
<dbReference type="Pfam" id="PF05193">
    <property type="entry name" value="Peptidase_M16_C"/>
    <property type="match status" value="1"/>
</dbReference>
<feature type="coiled-coil region" evidence="1">
    <location>
        <begin position="319"/>
        <end position="346"/>
    </location>
</feature>
<organism evidence="3">
    <name type="scientific">bioreactor metagenome</name>
    <dbReference type="NCBI Taxonomy" id="1076179"/>
    <lineage>
        <taxon>unclassified sequences</taxon>
        <taxon>metagenomes</taxon>
        <taxon>ecological metagenomes</taxon>
    </lineage>
</organism>
<dbReference type="InterPro" id="IPR050361">
    <property type="entry name" value="MPP/UQCRC_Complex"/>
</dbReference>
<dbReference type="EC" id="3.4.24.-" evidence="3"/>
<accession>A0A644TJY7</accession>
<gene>
    <name evidence="3" type="ORF">SDC9_12415</name>
</gene>
<keyword evidence="1" id="KW-0175">Coiled coil</keyword>